<dbReference type="SUPFAM" id="SSF48452">
    <property type="entry name" value="TPR-like"/>
    <property type="match status" value="1"/>
</dbReference>
<dbReference type="InterPro" id="IPR011990">
    <property type="entry name" value="TPR-like_helical_dom_sf"/>
</dbReference>
<dbReference type="RefSeq" id="WP_404629644.1">
    <property type="nucleotide sequence ID" value="NZ_JADIKM010000001.1"/>
</dbReference>
<dbReference type="Gene3D" id="1.25.40.10">
    <property type="entry name" value="Tetratricopeptide repeat domain"/>
    <property type="match status" value="1"/>
</dbReference>
<dbReference type="InterPro" id="IPR026634">
    <property type="entry name" value="TPST-like"/>
</dbReference>
<gene>
    <name evidence="2" type="ORF">ISP17_00985</name>
</gene>
<dbReference type="Gene3D" id="3.40.50.300">
    <property type="entry name" value="P-loop containing nucleotide triphosphate hydrolases"/>
    <property type="match status" value="1"/>
</dbReference>
<evidence type="ECO:0000256" key="1">
    <source>
        <dbReference type="ARBA" id="ARBA00022679"/>
    </source>
</evidence>
<proteinExistence type="predicted"/>
<protein>
    <submittedName>
        <fullName evidence="2">Sulfotransferase</fullName>
    </submittedName>
</protein>
<dbReference type="InterPro" id="IPR027417">
    <property type="entry name" value="P-loop_NTPase"/>
</dbReference>
<name>A0ABW8JN28_9GAMM</name>
<dbReference type="EMBL" id="JADIKM010000001">
    <property type="protein sequence ID" value="MFK2902521.1"/>
    <property type="molecule type" value="Genomic_DNA"/>
</dbReference>
<reference evidence="2 3" key="1">
    <citation type="submission" date="2020-10" db="EMBL/GenBank/DDBJ databases">
        <title>Phylogeny of dyella-like bacteria.</title>
        <authorList>
            <person name="Fu J."/>
        </authorList>
    </citation>
    <scope>NUCLEOTIDE SEQUENCE [LARGE SCALE GENOMIC DNA]</scope>
    <source>
        <strain evidence="2 3">Gsoil3046</strain>
    </source>
</reference>
<keyword evidence="1" id="KW-0808">Transferase</keyword>
<dbReference type="Proteomes" id="UP001620460">
    <property type="component" value="Unassembled WGS sequence"/>
</dbReference>
<keyword evidence="3" id="KW-1185">Reference proteome</keyword>
<comment type="caution">
    <text evidence="2">The sequence shown here is derived from an EMBL/GenBank/DDBJ whole genome shotgun (WGS) entry which is preliminary data.</text>
</comment>
<evidence type="ECO:0000313" key="2">
    <source>
        <dbReference type="EMBL" id="MFK2902521.1"/>
    </source>
</evidence>
<dbReference type="SUPFAM" id="SSF52540">
    <property type="entry name" value="P-loop containing nucleoside triphosphate hydrolases"/>
    <property type="match status" value="1"/>
</dbReference>
<dbReference type="PANTHER" id="PTHR12788:SF10">
    <property type="entry name" value="PROTEIN-TYROSINE SULFOTRANSFERASE"/>
    <property type="match status" value="1"/>
</dbReference>
<organism evidence="2 3">
    <name type="scientific">Dyella ginsengisoli</name>
    <dbReference type="NCBI Taxonomy" id="363848"/>
    <lineage>
        <taxon>Bacteria</taxon>
        <taxon>Pseudomonadati</taxon>
        <taxon>Pseudomonadota</taxon>
        <taxon>Gammaproteobacteria</taxon>
        <taxon>Lysobacterales</taxon>
        <taxon>Rhodanobacteraceae</taxon>
        <taxon>Dyella</taxon>
    </lineage>
</organism>
<dbReference type="Pfam" id="PF13469">
    <property type="entry name" value="Sulfotransfer_3"/>
    <property type="match status" value="1"/>
</dbReference>
<accession>A0ABW8JN28</accession>
<dbReference type="Pfam" id="PF14559">
    <property type="entry name" value="TPR_19"/>
    <property type="match status" value="1"/>
</dbReference>
<evidence type="ECO:0000313" key="3">
    <source>
        <dbReference type="Proteomes" id="UP001620460"/>
    </source>
</evidence>
<dbReference type="PANTHER" id="PTHR12788">
    <property type="entry name" value="PROTEIN-TYROSINE SULFOTRANSFERASE 2"/>
    <property type="match status" value="1"/>
</dbReference>
<sequence>MQSPESVPPSDKLRHNAREFMQSNDLPAARAALEALLARSPGDLPAHLDLAHVLLGAGSFRASAACLADAATRDEQASPASRITLARRLYFSGEVVAAKECIERLGKAIRLDGPGLAALAHLYWLIGDVVTASEYSRRAHRLGVETPNEWHLHAMLCHFQGEREQARQILEACLKRWPRFGAAAQALANLRTYGPGHHHVSFLRAQLEQLPRTASDPSGMVLRAQFLSALSKELDDLDDTAASWAALVESKAIMRTLNPYDPTMESTFTAELLDAVAALSPAAELASEASLGDGPQPIFVVGMPRSGSTLLDRVLSSHPDVASAGEINDFLRQLHWVADVPPSGVAGMREVLRRLPQLDLAELGQRYLAQTRWRAQGRRYFVDKLPINIQLVPIIRQALPHAPILHIVRDPMDVCFSNFRAMFGDVSPWCNDLASVAHFHGEYRRIVDRWHVACPDAMLEVDYRALVEDPEPAIRAILTHCGLPFDARCLHPESNPSPVATPSAAQVREPVHRRSLSSWRRYAPQLAPLRAALPSA</sequence>